<organism evidence="1 2">
    <name type="scientific">Pseudomonas lactis</name>
    <dbReference type="NCBI Taxonomy" id="1615674"/>
    <lineage>
        <taxon>Bacteria</taxon>
        <taxon>Pseudomonadati</taxon>
        <taxon>Pseudomonadota</taxon>
        <taxon>Gammaproteobacteria</taxon>
        <taxon>Pseudomonadales</taxon>
        <taxon>Pseudomonadaceae</taxon>
        <taxon>Pseudomonas</taxon>
    </lineage>
</organism>
<keyword evidence="2" id="KW-1185">Reference proteome</keyword>
<reference evidence="1 2" key="1">
    <citation type="submission" date="2019-11" db="EMBL/GenBank/DDBJ databases">
        <title>Epiphytic Pseudomonas syringae from cherry orchards.</title>
        <authorList>
            <person name="Hulin M.T."/>
        </authorList>
    </citation>
    <scope>NUCLEOTIDE SEQUENCE [LARGE SCALE GENOMIC DNA]</scope>
    <source>
        <strain evidence="1 2">PA-6-3B</strain>
    </source>
</reference>
<protein>
    <submittedName>
        <fullName evidence="1">Uncharacterized protein</fullName>
    </submittedName>
</protein>
<accession>A0ABS9FP87</accession>
<proteinExistence type="predicted"/>
<comment type="caution">
    <text evidence="1">The sequence shown here is derived from an EMBL/GenBank/DDBJ whole genome shotgun (WGS) entry which is preliminary data.</text>
</comment>
<dbReference type="RefSeq" id="WP_147412234.1">
    <property type="nucleotide sequence ID" value="NZ_JAEHTJ010000017.1"/>
</dbReference>
<dbReference type="Proteomes" id="UP000814074">
    <property type="component" value="Unassembled WGS sequence"/>
</dbReference>
<evidence type="ECO:0000313" key="2">
    <source>
        <dbReference type="Proteomes" id="UP000814074"/>
    </source>
</evidence>
<sequence length="286" mass="32655">MKLIMDFKADWHDTLKEIMSKEWGMDTTGFTTDFPVHYFNAAQRRISAKPRTQLVSDTFECPAEHQAGWDLIQQKVKDGGDLTPHLSKLINNPEDTDPMLNDWGVYHLHLGTDIQNGFARRTGPLLFARVTDEHFYAVDVYSHGAWTESEVVETVHRNWPESVARWVMHGVRGERLTDTQRAALRKKHTNSFFLTKDGTTYGPIGGGTAASGHNIFSVIQMDVEHDRLEALERRLVEITDDVMPELKKAGYTNAEEVIAKLVLTEGFYAALFPDYRLLINFYPRDV</sequence>
<dbReference type="EMBL" id="WKDU01000016">
    <property type="protein sequence ID" value="MCF5153960.1"/>
    <property type="molecule type" value="Genomic_DNA"/>
</dbReference>
<name>A0ABS9FP87_9PSED</name>
<evidence type="ECO:0000313" key="1">
    <source>
        <dbReference type="EMBL" id="MCF5153960.1"/>
    </source>
</evidence>
<gene>
    <name evidence="1" type="ORF">GIW47_15255</name>
</gene>